<keyword evidence="2" id="KW-0812">Transmembrane</keyword>
<organism evidence="3 4">
    <name type="scientific">Tigriopus californicus</name>
    <name type="common">Marine copepod</name>
    <dbReference type="NCBI Taxonomy" id="6832"/>
    <lineage>
        <taxon>Eukaryota</taxon>
        <taxon>Metazoa</taxon>
        <taxon>Ecdysozoa</taxon>
        <taxon>Arthropoda</taxon>
        <taxon>Crustacea</taxon>
        <taxon>Multicrustacea</taxon>
        <taxon>Hexanauplia</taxon>
        <taxon>Copepoda</taxon>
        <taxon>Harpacticoida</taxon>
        <taxon>Harpacticidae</taxon>
        <taxon>Tigriopus</taxon>
    </lineage>
</organism>
<keyword evidence="2" id="KW-1133">Transmembrane helix</keyword>
<evidence type="ECO:0000313" key="4">
    <source>
        <dbReference type="Proteomes" id="UP000318571"/>
    </source>
</evidence>
<feature type="compositionally biased region" description="Polar residues" evidence="1">
    <location>
        <begin position="668"/>
        <end position="681"/>
    </location>
</feature>
<accession>A0A553PLR7</accession>
<keyword evidence="2" id="KW-0472">Membrane</keyword>
<dbReference type="AlphaFoldDB" id="A0A553PLR7"/>
<dbReference type="Proteomes" id="UP000318571">
    <property type="component" value="Chromosome 11"/>
</dbReference>
<keyword evidence="4" id="KW-1185">Reference proteome</keyword>
<protein>
    <submittedName>
        <fullName evidence="3">Uncharacterized protein</fullName>
    </submittedName>
</protein>
<evidence type="ECO:0000256" key="1">
    <source>
        <dbReference type="SAM" id="MobiDB-lite"/>
    </source>
</evidence>
<dbReference type="InterPro" id="IPR022048">
    <property type="entry name" value="Envelope_fusion-like"/>
</dbReference>
<dbReference type="Pfam" id="PF12259">
    <property type="entry name" value="Baculo_F"/>
    <property type="match status" value="1"/>
</dbReference>
<name>A0A553PLR7_TIGCA</name>
<reference evidence="3 4" key="1">
    <citation type="journal article" date="2018" name="Nat. Ecol. Evol.">
        <title>Genomic signatures of mitonuclear coevolution across populations of Tigriopus californicus.</title>
        <authorList>
            <person name="Barreto F.S."/>
            <person name="Watson E.T."/>
            <person name="Lima T.G."/>
            <person name="Willett C.S."/>
            <person name="Edmands S."/>
            <person name="Li W."/>
            <person name="Burton R.S."/>
        </authorList>
    </citation>
    <scope>NUCLEOTIDE SEQUENCE [LARGE SCALE GENOMIC DNA]</scope>
    <source>
        <strain evidence="3 4">San Diego</strain>
    </source>
</reference>
<feature type="compositionally biased region" description="Basic and acidic residues" evidence="1">
    <location>
        <begin position="623"/>
        <end position="636"/>
    </location>
</feature>
<feature type="region of interest" description="Disordered" evidence="1">
    <location>
        <begin position="580"/>
        <end position="685"/>
    </location>
</feature>
<proteinExistence type="predicted"/>
<gene>
    <name evidence="3" type="ORF">TCAL_14438</name>
</gene>
<evidence type="ECO:0000313" key="3">
    <source>
        <dbReference type="EMBL" id="TRY78627.1"/>
    </source>
</evidence>
<comment type="caution">
    <text evidence="3">The sequence shown here is derived from an EMBL/GenBank/DDBJ whole genome shotgun (WGS) entry which is preliminary data.</text>
</comment>
<evidence type="ECO:0000256" key="2">
    <source>
        <dbReference type="SAM" id="Phobius"/>
    </source>
</evidence>
<dbReference type="EMBL" id="VCGU01000003">
    <property type="protein sequence ID" value="TRY78627.1"/>
    <property type="molecule type" value="Genomic_DNA"/>
</dbReference>
<sequence length="837" mass="94077">MQRYLQTQLCLIHDQIQTTDHKLHDLISLMEISGQPQPPQFRGRRSALLMAGLVAIGSTLSNLVYSCYLSTPIDGIQQQEDYLTHGLDILTRKTADNTRQLEILDKAVDILLKQHLGVRQQLDEEIHMHQVMMHVDATYRSLATYTQTLAEILTTITAALQGKVDTYLISPAQVRQELQQIKQRIPDNMKIAIEANHITDFYALPCHAKITSTTFHVAVPIPIFNVKETLDLYKHIPTPLVVDQGLEIFLSSHTRMLATNTENTLYLNLDASNIQACLNVGTLYLCPALQVQLKDNQPSCLHLLFRGLTEQAMHHCQHRVRLTRSLELTLTESHSVLVTASEPRQIQQECQNHSLSKILTVKPGQASINIPDGCSLASQEFNISPTRISTVHPLRTLVQVPHEPEVTLEHIIQSRQEQANRPAIPIEAIRKQLQSSRSRNLVDLDVVIPNEPPSAMGWWITIAVTSISSALVISIILWHYRRLKHQERSGRAFPKRGLCSGIDDVQDNLSRLMVAMSSEKDILERLKASRRAFKAHVTRSKKRTVRTFEAHLTGDDPTLLENNLEEWKVALNKTMRTPGTAIQRSHKSGQGGAEQKPDQDGGEQPPPEEHGHIPDPVSIPDEGIAKDVAEPYKPESQDNETPSRTGDEDMPDSPNLNRGTKRLRHVSTPRSTGFRQRTSSGKRGRMESELYITPLFSQLQNILNIDGYLQAIWKSISLKSRQMNGRYLAFQIWLVREQVTTAKASIEDITAVSGNRRLTKANDSQPEPRSALLVAALTSIGAGLSNLFYSQLLALSIDQLREDNDHLVHGVQILTRLTQENSRKILFLEKAVHPLAN</sequence>
<feature type="transmembrane region" description="Helical" evidence="2">
    <location>
        <begin position="456"/>
        <end position="478"/>
    </location>
</feature>